<organism evidence="2 3">
    <name type="scientific">Adonisia turfae CCMR0081</name>
    <dbReference type="NCBI Taxonomy" id="2292702"/>
    <lineage>
        <taxon>Bacteria</taxon>
        <taxon>Bacillati</taxon>
        <taxon>Cyanobacteriota</taxon>
        <taxon>Adonisia</taxon>
        <taxon>Adonisia turfae</taxon>
    </lineage>
</organism>
<dbReference type="RefSeq" id="WP_163703298.1">
    <property type="nucleotide sequence ID" value="NZ_QXHD01000004.1"/>
</dbReference>
<feature type="transmembrane region" description="Helical" evidence="1">
    <location>
        <begin position="16"/>
        <end position="36"/>
    </location>
</feature>
<keyword evidence="1" id="KW-0812">Transmembrane</keyword>
<dbReference type="Proteomes" id="UP000481033">
    <property type="component" value="Unassembled WGS sequence"/>
</dbReference>
<feature type="transmembrane region" description="Helical" evidence="1">
    <location>
        <begin position="102"/>
        <end position="121"/>
    </location>
</feature>
<reference evidence="2 3" key="1">
    <citation type="journal article" date="2020" name="Microb. Ecol.">
        <title>Ecogenomics of the Marine Benthic Filamentous Cyanobacterium Adonisia.</title>
        <authorList>
            <person name="Walter J.M."/>
            <person name="Coutinho F.H."/>
            <person name="Leomil L."/>
            <person name="Hargreaves P.I."/>
            <person name="Campeao M.E."/>
            <person name="Vieira V.V."/>
            <person name="Silva B.S."/>
            <person name="Fistarol G.O."/>
            <person name="Salomon P.S."/>
            <person name="Sawabe T."/>
            <person name="Mino S."/>
            <person name="Hosokawa M."/>
            <person name="Miyashita H."/>
            <person name="Maruyama F."/>
            <person name="van Verk M.C."/>
            <person name="Dutilh B.E."/>
            <person name="Thompson C.C."/>
            <person name="Thompson F.L."/>
        </authorList>
    </citation>
    <scope>NUCLEOTIDE SEQUENCE [LARGE SCALE GENOMIC DNA]</scope>
    <source>
        <strain evidence="2 3">CCMR0081</strain>
    </source>
</reference>
<comment type="caution">
    <text evidence="2">The sequence shown here is derived from an EMBL/GenBank/DDBJ whole genome shotgun (WGS) entry which is preliminary data.</text>
</comment>
<name>A0A6M0RXY7_9CYAN</name>
<evidence type="ECO:0000256" key="1">
    <source>
        <dbReference type="SAM" id="Phobius"/>
    </source>
</evidence>
<keyword evidence="1" id="KW-0472">Membrane</keyword>
<keyword evidence="1" id="KW-1133">Transmembrane helix</keyword>
<feature type="transmembrane region" description="Helical" evidence="1">
    <location>
        <begin position="48"/>
        <end position="67"/>
    </location>
</feature>
<protein>
    <submittedName>
        <fullName evidence="2">Uncharacterized protein</fullName>
    </submittedName>
</protein>
<gene>
    <name evidence="2" type="ORF">DXZ20_36500</name>
</gene>
<dbReference type="AlphaFoldDB" id="A0A6M0RXY7"/>
<sequence>MPINRIKFGPFWWQDLLWKALLVIATLLWGALQGFTLDFADPWRGVDMAVFVVLSYYFIQHSITLYIEIIEERGWYRPIYYVGIYIAYLALMYGLARIHIALALIPALPGCVIPPYACRIIRRRFRLFKGNAYRNVKPYGFVRRYYRQLMRKSK</sequence>
<evidence type="ECO:0000313" key="3">
    <source>
        <dbReference type="Proteomes" id="UP000481033"/>
    </source>
</evidence>
<feature type="transmembrane region" description="Helical" evidence="1">
    <location>
        <begin position="79"/>
        <end position="96"/>
    </location>
</feature>
<dbReference type="EMBL" id="QXHD01000004">
    <property type="protein sequence ID" value="NEZ61044.1"/>
    <property type="molecule type" value="Genomic_DNA"/>
</dbReference>
<evidence type="ECO:0000313" key="2">
    <source>
        <dbReference type="EMBL" id="NEZ61044.1"/>
    </source>
</evidence>
<keyword evidence="3" id="KW-1185">Reference proteome</keyword>
<accession>A0A6M0RXY7</accession>
<proteinExistence type="predicted"/>